<keyword evidence="7 13" id="KW-0479">Metal-binding</keyword>
<dbReference type="PANTHER" id="PTHR24305">
    <property type="entry name" value="CYTOCHROME P450"/>
    <property type="match status" value="1"/>
</dbReference>
<dbReference type="GO" id="GO:0005506">
    <property type="term" value="F:iron ion binding"/>
    <property type="evidence" value="ECO:0007669"/>
    <property type="project" value="InterPro"/>
</dbReference>
<comment type="similarity">
    <text evidence="3">Belongs to the oxygen-dependent FAD-linked oxidoreductase family.</text>
</comment>
<dbReference type="PANTHER" id="PTHR24305:SF237">
    <property type="entry name" value="CYTOCHROME P450 MONOOXYGENASE ATNE-RELATED"/>
    <property type="match status" value="1"/>
</dbReference>
<keyword evidence="9" id="KW-0560">Oxidoreductase</keyword>
<dbReference type="PRINTS" id="PR00385">
    <property type="entry name" value="P450"/>
</dbReference>
<dbReference type="EMBL" id="JMSE01001133">
    <property type="protein sequence ID" value="KDN64423.1"/>
    <property type="molecule type" value="Genomic_DNA"/>
</dbReference>
<evidence type="ECO:0000256" key="7">
    <source>
        <dbReference type="ARBA" id="ARBA00022723"/>
    </source>
</evidence>
<protein>
    <submittedName>
        <fullName evidence="15">Putative fatty acid synthase alpha subunit reductase</fullName>
    </submittedName>
</protein>
<accession>A0A066X5I9</accession>
<evidence type="ECO:0000256" key="9">
    <source>
        <dbReference type="ARBA" id="ARBA00023002"/>
    </source>
</evidence>
<dbReference type="FunFam" id="1.10.630.10:FF:000063">
    <property type="entry name" value="Cytochrome P450 monooxygenase"/>
    <property type="match status" value="1"/>
</dbReference>
<sequence>MGYLVLGSCAIVISFVLLVVKQLVWHPLAAYPGPLLGRCTNLYAAYHAWNGTLHIDMYRCHQKYGPIVRYSPSRLLINSATAFREISSNGANVVKSKAYQALVHSAPNTLTLRNREDHARRRRILSLAFSDAQLRAYEAIILRHIEMLCLNLHENSNPGSFGSGSEALDMSHQCDYFTFDVMSEVIFGMRYNALREPKYRFVMKALEESNVRISALVQASSLAVGRLDKYLFARSIKARNRFLGFLASLLKNRSKASFSDNGNVFSYLETAKDPDGESTLNQAEIRAESATLVVAGSDTSSTTLAATMFYLGGNPKIYARLCHEIRSTFDGVEDIRLGAKLSSCHYLKACIDEALRMSPPVGGALWREVQSGGTTVGSVFLPEGIDVGTSIYSLHHHDEYFRSPFEYRPERWIVGEEGATKESVEWARTAFHPFSSGPRSCVGKGFAYHEIMLTLAHILYRFDFSADPKDQKSFGGSTGNANEFQMWDHVTSAKTPGDLCWPSDKEWGRLNSSVSGRLIRAVPPAAPCYAGPNRDAAACEAVTRGWTSPDFQASQPIGYDYPLNLSCPPVPFTANAPSANCTIGNSPVYVVNATSEDDISKALAFARDHNIRIVAKSTGHDFLQSTGGWTQGGGHSRVTPYYGLGAHQVLSARVMLASGDIVTASACNNTDLFYAIRGGGGGTYGVVTQLTVKTYPTKNTNLINVTVGAASTNADSSARFLDAVTDIYSSLPYLSQVGFGGDGFWAMNSPFPVGGGGNFTTLYTQSFVNLGKNPSETTQLFAPVAAKITPLSDAGFTVSITQEAFPDYGSYYTKNSAISGGAGGISSLSSRLLGKSALEGSWTGLRKAMETMAGADGGTVYHTIVHHGLEVSPVTRDETAAVQPGWYASVVLDIFERPILAASAEAELYRDIRHNVAPVYRQLSPNTGTYMNEADWGDADYQENFYSSNWEPLSDIKTKYDPDGVFYCQTCVGSDEWEMDENGALCRRDG</sequence>
<dbReference type="STRING" id="1173701.A0A066X5I9"/>
<keyword evidence="8" id="KW-1133">Transmembrane helix</keyword>
<dbReference type="GO" id="GO:0016705">
    <property type="term" value="F:oxidoreductase activity, acting on paired donors, with incorporation or reduction of molecular oxygen"/>
    <property type="evidence" value="ECO:0007669"/>
    <property type="project" value="InterPro"/>
</dbReference>
<dbReference type="Pfam" id="PF00067">
    <property type="entry name" value="p450"/>
    <property type="match status" value="1"/>
</dbReference>
<dbReference type="PROSITE" id="PS00862">
    <property type="entry name" value="OX2_COVAL_FAD"/>
    <property type="match status" value="1"/>
</dbReference>
<dbReference type="InterPro" id="IPR016169">
    <property type="entry name" value="FAD-bd_PCMH_sub2"/>
</dbReference>
<name>A0A066X5I9_COLSU</name>
<dbReference type="CDD" id="cd11061">
    <property type="entry name" value="CYP67-like"/>
    <property type="match status" value="1"/>
</dbReference>
<comment type="subcellular location">
    <subcellularLocation>
        <location evidence="2">Membrane</location>
    </subcellularLocation>
</comment>
<organism evidence="15 16">
    <name type="scientific">Colletotrichum sublineola</name>
    <name type="common">Sorghum anthracnose fungus</name>
    <dbReference type="NCBI Taxonomy" id="1173701"/>
    <lineage>
        <taxon>Eukaryota</taxon>
        <taxon>Fungi</taxon>
        <taxon>Dikarya</taxon>
        <taxon>Ascomycota</taxon>
        <taxon>Pezizomycotina</taxon>
        <taxon>Sordariomycetes</taxon>
        <taxon>Hypocreomycetidae</taxon>
        <taxon>Glomerellales</taxon>
        <taxon>Glomerellaceae</taxon>
        <taxon>Colletotrichum</taxon>
        <taxon>Colletotrichum graminicola species complex</taxon>
    </lineage>
</organism>
<dbReference type="GO" id="GO:1902181">
    <property type="term" value="P:verruculogen biosynthetic process"/>
    <property type="evidence" value="ECO:0007669"/>
    <property type="project" value="UniProtKB-ARBA"/>
</dbReference>
<keyword evidence="12" id="KW-0472">Membrane</keyword>
<dbReference type="InterPro" id="IPR002401">
    <property type="entry name" value="Cyt_P450_E_grp-I"/>
</dbReference>
<comment type="caution">
    <text evidence="15">The sequence shown here is derived from an EMBL/GenBank/DDBJ whole genome shotgun (WGS) entry which is preliminary data.</text>
</comment>
<dbReference type="Pfam" id="PF08031">
    <property type="entry name" value="BBE"/>
    <property type="match status" value="1"/>
</dbReference>
<evidence type="ECO:0000256" key="6">
    <source>
        <dbReference type="ARBA" id="ARBA00022692"/>
    </source>
</evidence>
<feature type="domain" description="Berberine/berberine-like" evidence="14">
    <location>
        <begin position="929"/>
        <end position="969"/>
    </location>
</feature>
<dbReference type="InterPro" id="IPR012951">
    <property type="entry name" value="BBE"/>
</dbReference>
<dbReference type="Gene3D" id="3.40.462.20">
    <property type="match status" value="1"/>
</dbReference>
<evidence type="ECO:0000259" key="14">
    <source>
        <dbReference type="Pfam" id="PF08031"/>
    </source>
</evidence>
<evidence type="ECO:0000256" key="1">
    <source>
        <dbReference type="ARBA" id="ARBA00001971"/>
    </source>
</evidence>
<evidence type="ECO:0000256" key="5">
    <source>
        <dbReference type="ARBA" id="ARBA00022617"/>
    </source>
</evidence>
<dbReference type="SUPFAM" id="SSF56176">
    <property type="entry name" value="FAD-binding/transporter-associated domain-like"/>
    <property type="match status" value="1"/>
</dbReference>
<evidence type="ECO:0000256" key="8">
    <source>
        <dbReference type="ARBA" id="ARBA00022989"/>
    </source>
</evidence>
<keyword evidence="11" id="KW-0503">Monooxygenase</keyword>
<dbReference type="SUPFAM" id="SSF48264">
    <property type="entry name" value="Cytochrome P450"/>
    <property type="match status" value="1"/>
</dbReference>
<evidence type="ECO:0000256" key="11">
    <source>
        <dbReference type="ARBA" id="ARBA00023033"/>
    </source>
</evidence>
<dbReference type="Gene3D" id="1.10.630.10">
    <property type="entry name" value="Cytochrome P450"/>
    <property type="match status" value="1"/>
</dbReference>
<dbReference type="InterPro" id="IPR050121">
    <property type="entry name" value="Cytochrome_P450_monoxygenase"/>
</dbReference>
<dbReference type="AlphaFoldDB" id="A0A066X5I9"/>
<reference evidence="16" key="1">
    <citation type="journal article" date="2014" name="Genome Announc.">
        <title>Draft genome sequence of Colletotrichum sublineola, a destructive pathogen of cultivated sorghum.</title>
        <authorList>
            <person name="Baroncelli R."/>
            <person name="Sanz-Martin J.M."/>
            <person name="Rech G.E."/>
            <person name="Sukno S.A."/>
            <person name="Thon M.R."/>
        </authorList>
    </citation>
    <scope>NUCLEOTIDE SEQUENCE [LARGE SCALE GENOMIC DNA]</scope>
    <source>
        <strain evidence="16">TX430BB</strain>
    </source>
</reference>
<dbReference type="GO" id="GO:0020037">
    <property type="term" value="F:heme binding"/>
    <property type="evidence" value="ECO:0007669"/>
    <property type="project" value="InterPro"/>
</dbReference>
<dbReference type="HOGENOM" id="CLU_012164_0_0_1"/>
<dbReference type="PROSITE" id="PS00086">
    <property type="entry name" value="CYTOCHROME_P450"/>
    <property type="match status" value="1"/>
</dbReference>
<dbReference type="PRINTS" id="PR00463">
    <property type="entry name" value="EP450I"/>
</dbReference>
<evidence type="ECO:0000313" key="15">
    <source>
        <dbReference type="EMBL" id="KDN64423.1"/>
    </source>
</evidence>
<proteinExistence type="inferred from homology"/>
<feature type="binding site" description="axial binding residue" evidence="13">
    <location>
        <position position="441"/>
    </location>
    <ligand>
        <name>heme</name>
        <dbReference type="ChEBI" id="CHEBI:30413"/>
    </ligand>
    <ligandPart>
        <name>Fe</name>
        <dbReference type="ChEBI" id="CHEBI:18248"/>
    </ligandPart>
</feature>
<keyword evidence="5 13" id="KW-0349">Heme</keyword>
<keyword evidence="6" id="KW-0812">Transmembrane</keyword>
<dbReference type="eggNOG" id="KOG0158">
    <property type="taxonomic scope" value="Eukaryota"/>
</dbReference>
<evidence type="ECO:0000256" key="2">
    <source>
        <dbReference type="ARBA" id="ARBA00004370"/>
    </source>
</evidence>
<keyword evidence="16" id="KW-1185">Reference proteome</keyword>
<comment type="cofactor">
    <cofactor evidence="1 13">
        <name>heme</name>
        <dbReference type="ChEBI" id="CHEBI:30413"/>
    </cofactor>
</comment>
<evidence type="ECO:0000256" key="4">
    <source>
        <dbReference type="ARBA" id="ARBA00010617"/>
    </source>
</evidence>
<dbReference type="Proteomes" id="UP000027238">
    <property type="component" value="Unassembled WGS sequence"/>
</dbReference>
<evidence type="ECO:0000256" key="3">
    <source>
        <dbReference type="ARBA" id="ARBA00005466"/>
    </source>
</evidence>
<dbReference type="InterPro" id="IPR036318">
    <property type="entry name" value="FAD-bd_PCMH-like_sf"/>
</dbReference>
<dbReference type="GO" id="GO:0050660">
    <property type="term" value="F:flavin adenine dinucleotide binding"/>
    <property type="evidence" value="ECO:0007669"/>
    <property type="project" value="InterPro"/>
</dbReference>
<evidence type="ECO:0000256" key="13">
    <source>
        <dbReference type="PIRSR" id="PIRSR602401-1"/>
    </source>
</evidence>
<evidence type="ECO:0000256" key="12">
    <source>
        <dbReference type="ARBA" id="ARBA00023136"/>
    </source>
</evidence>
<dbReference type="Gene3D" id="3.30.465.10">
    <property type="match status" value="2"/>
</dbReference>
<dbReference type="InterPro" id="IPR006093">
    <property type="entry name" value="Oxy_OxRdtase_FAD_BS"/>
</dbReference>
<dbReference type="GO" id="GO:0016020">
    <property type="term" value="C:membrane"/>
    <property type="evidence" value="ECO:0007669"/>
    <property type="project" value="UniProtKB-SubCell"/>
</dbReference>
<keyword evidence="10 13" id="KW-0408">Iron</keyword>
<evidence type="ECO:0000256" key="10">
    <source>
        <dbReference type="ARBA" id="ARBA00023004"/>
    </source>
</evidence>
<evidence type="ECO:0000313" key="16">
    <source>
        <dbReference type="Proteomes" id="UP000027238"/>
    </source>
</evidence>
<comment type="similarity">
    <text evidence="4">Belongs to the cytochrome P450 family.</text>
</comment>
<dbReference type="GO" id="GO:0004497">
    <property type="term" value="F:monooxygenase activity"/>
    <property type="evidence" value="ECO:0007669"/>
    <property type="project" value="UniProtKB-KW"/>
</dbReference>
<dbReference type="OrthoDB" id="9983560at2759"/>
<dbReference type="InterPro" id="IPR017972">
    <property type="entry name" value="Cyt_P450_CS"/>
</dbReference>
<gene>
    <name evidence="15" type="ORF">CSUB01_10420</name>
</gene>
<dbReference type="InterPro" id="IPR036396">
    <property type="entry name" value="Cyt_P450_sf"/>
</dbReference>
<dbReference type="InterPro" id="IPR001128">
    <property type="entry name" value="Cyt_P450"/>
</dbReference>